<sequence length="239" mass="26980">MNTSRKEQRNARIAEITSWIWQNEINFIAPKFPTPAGWQWHQDHNTKAFYLIFMAPCDKDHVIIDQSFMKQFETPADIMTREGRILSVDLDCDRLVIASAKLNTYFHQASHKPRSHGEWVQVVTQSRPFLTITGNSTNTVGLARELARSIPLGEGEAIMNSGAKNILEHVYKMAQGMLNNRATTNALLSEPMTNQTRYTTAIQLLKSAAAAVHIMILEAESANQRKEGVRPQDLGCKED</sequence>
<name>A0AAU8KYP6_9CAUD</name>
<dbReference type="EMBL" id="PP869623">
    <property type="protein sequence ID" value="XCN27907.1"/>
    <property type="molecule type" value="Genomic_DNA"/>
</dbReference>
<protein>
    <submittedName>
        <fullName evidence="1">Uncharacterized protein</fullName>
    </submittedName>
</protein>
<accession>A0AAU8KYP6</accession>
<organism evidence="1">
    <name type="scientific">Serratia phage Kevin</name>
    <dbReference type="NCBI Taxonomy" id="3161161"/>
    <lineage>
        <taxon>Viruses</taxon>
        <taxon>Duplodnaviria</taxon>
        <taxon>Heunggongvirae</taxon>
        <taxon>Uroviricota</taxon>
        <taxon>Caudoviricetes</taxon>
        <taxon>Pantevenvirales</taxon>
        <taxon>Ackermannviridae</taxon>
        <taxon>Miltonvirus</taxon>
    </lineage>
</organism>
<reference evidence="1" key="1">
    <citation type="submission" date="2024-06" db="EMBL/GenBank/DDBJ databases">
        <authorList>
            <person name="Melgar S."/>
            <person name="Ryabinky S."/>
            <person name="Merugu K."/>
            <person name="Desisa B."/>
            <person name="Truong H."/>
            <person name="Jamal R."/>
            <person name="Sandhu A."/>
            <person name="Johnson A."/>
        </authorList>
    </citation>
    <scope>NUCLEOTIDE SEQUENCE</scope>
</reference>
<proteinExistence type="predicted"/>
<evidence type="ECO:0000313" key="1">
    <source>
        <dbReference type="EMBL" id="XCN27907.1"/>
    </source>
</evidence>